<reference evidence="1 2" key="1">
    <citation type="journal article" date="2024" name="Appl. Environ. Microbiol.">
        <title>Pontiella agarivorans sp. nov., a novel marine anaerobic bacterium capable of degrading macroalgal polysaccharides and fixing nitrogen.</title>
        <authorList>
            <person name="Liu N."/>
            <person name="Kivenson V."/>
            <person name="Peng X."/>
            <person name="Cui Z."/>
            <person name="Lankiewicz T.S."/>
            <person name="Gosselin K.M."/>
            <person name="English C.J."/>
            <person name="Blair E.M."/>
            <person name="O'Malley M.A."/>
            <person name="Valentine D.L."/>
        </authorList>
    </citation>
    <scope>NUCLEOTIDE SEQUENCE [LARGE SCALE GENOMIC DNA]</scope>
    <source>
        <strain evidence="1 2">NLcol2</strain>
    </source>
</reference>
<dbReference type="Proteomes" id="UP001290861">
    <property type="component" value="Unassembled WGS sequence"/>
</dbReference>
<name>A0ABU5MSE3_9BACT</name>
<evidence type="ECO:0000313" key="2">
    <source>
        <dbReference type="Proteomes" id="UP001290861"/>
    </source>
</evidence>
<protein>
    <submittedName>
        <fullName evidence="1">Uncharacterized protein</fullName>
    </submittedName>
</protein>
<dbReference type="RefSeq" id="WP_322606807.1">
    <property type="nucleotide sequence ID" value="NZ_JARVCO010000002.1"/>
</dbReference>
<proteinExistence type="predicted"/>
<keyword evidence="2" id="KW-1185">Reference proteome</keyword>
<organism evidence="1 2">
    <name type="scientific">Pontiella agarivorans</name>
    <dbReference type="NCBI Taxonomy" id="3038953"/>
    <lineage>
        <taxon>Bacteria</taxon>
        <taxon>Pseudomonadati</taxon>
        <taxon>Kiritimatiellota</taxon>
        <taxon>Kiritimatiellia</taxon>
        <taxon>Kiritimatiellales</taxon>
        <taxon>Pontiellaceae</taxon>
        <taxon>Pontiella</taxon>
    </lineage>
</organism>
<gene>
    <name evidence="1" type="ORF">P9H32_00050</name>
</gene>
<evidence type="ECO:0000313" key="1">
    <source>
        <dbReference type="EMBL" id="MDZ8117001.1"/>
    </source>
</evidence>
<accession>A0ABU5MSE3</accession>
<dbReference type="EMBL" id="JARVCO010000002">
    <property type="protein sequence ID" value="MDZ8117001.1"/>
    <property type="molecule type" value="Genomic_DNA"/>
</dbReference>
<sequence>MNKNVCILLIPGSAELSAASETLKGFLRQWKAEAVSFNDDERFGSLFDRVVSRKEKAMLQQVPIAGKRP</sequence>
<comment type="caution">
    <text evidence="1">The sequence shown here is derived from an EMBL/GenBank/DDBJ whole genome shotgun (WGS) entry which is preliminary data.</text>
</comment>